<reference evidence="2 3" key="1">
    <citation type="submission" date="2023-02" db="EMBL/GenBank/DDBJ databases">
        <title>LHISI_Scaffold_Assembly.</title>
        <authorList>
            <person name="Stuart O.P."/>
            <person name="Cleave R."/>
            <person name="Magrath M.J.L."/>
            <person name="Mikheyev A.S."/>
        </authorList>
    </citation>
    <scope>NUCLEOTIDE SEQUENCE [LARGE SCALE GENOMIC DNA]</scope>
    <source>
        <strain evidence="2">Daus_M_001</strain>
        <tissue evidence="2">Leg muscle</tissue>
    </source>
</reference>
<proteinExistence type="predicted"/>
<dbReference type="EMBL" id="JARBHB010000006">
    <property type="protein sequence ID" value="KAJ8882017.1"/>
    <property type="molecule type" value="Genomic_DNA"/>
</dbReference>
<keyword evidence="3" id="KW-1185">Reference proteome</keyword>
<sequence length="238" mass="27208">MRAIGKSLSATQTFCALMNLPPPPTRIQKYYEIIGDIPIAFDGTWQKRRHASKNPVATLTSIDTVKVIDVGALTKHCYCFDGNTSGEHKNCQKNYEGTSEGMEADAAVKIFRRSVLKRGVRYVQFLGDGNFKAYKSVWLNQNHIRIRWSMLDMHKTRWAHTSKNKQTLRTTVLSDGKLLRSRLTDTTINELRQYYGMAIRNNTHDLASMRKAVWATYFHKLSNNWKPIHSLCPSGPNT</sequence>
<organism evidence="2 3">
    <name type="scientific">Dryococelus australis</name>
    <dbReference type="NCBI Taxonomy" id="614101"/>
    <lineage>
        <taxon>Eukaryota</taxon>
        <taxon>Metazoa</taxon>
        <taxon>Ecdysozoa</taxon>
        <taxon>Arthropoda</taxon>
        <taxon>Hexapoda</taxon>
        <taxon>Insecta</taxon>
        <taxon>Pterygota</taxon>
        <taxon>Neoptera</taxon>
        <taxon>Polyneoptera</taxon>
        <taxon>Phasmatodea</taxon>
        <taxon>Verophasmatodea</taxon>
        <taxon>Anareolatae</taxon>
        <taxon>Phasmatidae</taxon>
        <taxon>Eurycanthinae</taxon>
        <taxon>Dryococelus</taxon>
    </lineage>
</organism>
<dbReference type="Pfam" id="PF20700">
    <property type="entry name" value="Mutator"/>
    <property type="match status" value="1"/>
</dbReference>
<evidence type="ECO:0000259" key="1">
    <source>
        <dbReference type="Pfam" id="PF20700"/>
    </source>
</evidence>
<comment type="caution">
    <text evidence="2">The sequence shown here is derived from an EMBL/GenBank/DDBJ whole genome shotgun (WGS) entry which is preliminary data.</text>
</comment>
<accession>A0ABQ9HCG2</accession>
<feature type="domain" description="Mutator-like transposase" evidence="1">
    <location>
        <begin position="36"/>
        <end position="234"/>
    </location>
</feature>
<evidence type="ECO:0000313" key="2">
    <source>
        <dbReference type="EMBL" id="KAJ8882017.1"/>
    </source>
</evidence>
<gene>
    <name evidence="2" type="ORF">PR048_018505</name>
</gene>
<dbReference type="InterPro" id="IPR049012">
    <property type="entry name" value="Mutator_transp_dom"/>
</dbReference>
<name>A0ABQ9HCG2_9NEOP</name>
<evidence type="ECO:0000313" key="3">
    <source>
        <dbReference type="Proteomes" id="UP001159363"/>
    </source>
</evidence>
<protein>
    <recommendedName>
        <fullName evidence="1">Mutator-like transposase domain-containing protein</fullName>
    </recommendedName>
</protein>
<dbReference type="Proteomes" id="UP001159363">
    <property type="component" value="Chromosome 5"/>
</dbReference>